<accession>A0AAQ3RYA7</accession>
<keyword evidence="1" id="KW-0472">Membrane</keyword>
<dbReference type="Proteomes" id="UP001374535">
    <property type="component" value="Chromosome 5"/>
</dbReference>
<dbReference type="EMBL" id="CP144696">
    <property type="protein sequence ID" value="WVZ10772.1"/>
    <property type="molecule type" value="Genomic_DNA"/>
</dbReference>
<feature type="transmembrane region" description="Helical" evidence="1">
    <location>
        <begin position="12"/>
        <end position="32"/>
    </location>
</feature>
<name>A0AAQ3RYA7_VIGMU</name>
<feature type="transmembrane region" description="Helical" evidence="1">
    <location>
        <begin position="38"/>
        <end position="58"/>
    </location>
</feature>
<organism evidence="2 3">
    <name type="scientific">Vigna mungo</name>
    <name type="common">Black gram</name>
    <name type="synonym">Phaseolus mungo</name>
    <dbReference type="NCBI Taxonomy" id="3915"/>
    <lineage>
        <taxon>Eukaryota</taxon>
        <taxon>Viridiplantae</taxon>
        <taxon>Streptophyta</taxon>
        <taxon>Embryophyta</taxon>
        <taxon>Tracheophyta</taxon>
        <taxon>Spermatophyta</taxon>
        <taxon>Magnoliopsida</taxon>
        <taxon>eudicotyledons</taxon>
        <taxon>Gunneridae</taxon>
        <taxon>Pentapetalae</taxon>
        <taxon>rosids</taxon>
        <taxon>fabids</taxon>
        <taxon>Fabales</taxon>
        <taxon>Fabaceae</taxon>
        <taxon>Papilionoideae</taxon>
        <taxon>50 kb inversion clade</taxon>
        <taxon>NPAAA clade</taxon>
        <taxon>indigoferoid/millettioid clade</taxon>
        <taxon>Phaseoleae</taxon>
        <taxon>Vigna</taxon>
    </lineage>
</organism>
<gene>
    <name evidence="2" type="ORF">V8G54_015302</name>
</gene>
<protein>
    <submittedName>
        <fullName evidence="2">Uncharacterized protein</fullName>
    </submittedName>
</protein>
<keyword evidence="3" id="KW-1185">Reference proteome</keyword>
<sequence>MLNHRLLMKSWCNVVLVLMVCISCQIFIYNPLLLDLHFVSLLTQIIIQVLILVVHLVLKLCHARLGHCNPHVLKMVMQHCNIPISKKTQEFSFACCVWNSNRLPSSLSNTVYTHPFELVSHDFSGTSNICTPSTNGYPYHVTFADAY</sequence>
<reference evidence="2 3" key="1">
    <citation type="journal article" date="2023" name="Life. Sci Alliance">
        <title>Evolutionary insights into 3D genome organization and epigenetic landscape of Vigna mungo.</title>
        <authorList>
            <person name="Junaid A."/>
            <person name="Singh B."/>
            <person name="Bhatia S."/>
        </authorList>
    </citation>
    <scope>NUCLEOTIDE SEQUENCE [LARGE SCALE GENOMIC DNA]</scope>
    <source>
        <strain evidence="2">Urdbean</strain>
    </source>
</reference>
<keyword evidence="1" id="KW-0812">Transmembrane</keyword>
<keyword evidence="1" id="KW-1133">Transmembrane helix</keyword>
<dbReference type="AlphaFoldDB" id="A0AAQ3RYA7"/>
<evidence type="ECO:0000313" key="3">
    <source>
        <dbReference type="Proteomes" id="UP001374535"/>
    </source>
</evidence>
<evidence type="ECO:0000313" key="2">
    <source>
        <dbReference type="EMBL" id="WVZ10772.1"/>
    </source>
</evidence>
<evidence type="ECO:0000256" key="1">
    <source>
        <dbReference type="SAM" id="Phobius"/>
    </source>
</evidence>
<proteinExistence type="predicted"/>